<reference evidence="2" key="2">
    <citation type="submission" date="2020-05" db="UniProtKB">
        <authorList>
            <consortium name="EnsemblMetazoa"/>
        </authorList>
    </citation>
    <scope>IDENTIFICATION</scope>
    <source>
        <strain evidence="2">IAEA</strain>
    </source>
</reference>
<evidence type="ECO:0000313" key="2">
    <source>
        <dbReference type="EnsemblMetazoa" id="GPAI013297-PA"/>
    </source>
</evidence>
<protein>
    <submittedName>
        <fullName evidence="2">Uncharacterized protein</fullName>
    </submittedName>
</protein>
<name>A0A1A9ZFT5_GLOPL</name>
<feature type="transmembrane region" description="Helical" evidence="1">
    <location>
        <begin position="71"/>
        <end position="92"/>
    </location>
</feature>
<keyword evidence="1" id="KW-1133">Transmembrane helix</keyword>
<dbReference type="VEuPathDB" id="VectorBase:GPAI013297"/>
<reference evidence="3" key="1">
    <citation type="submission" date="2014-03" db="EMBL/GenBank/DDBJ databases">
        <authorList>
            <person name="Aksoy S."/>
            <person name="Warren W."/>
            <person name="Wilson R.K."/>
        </authorList>
    </citation>
    <scope>NUCLEOTIDE SEQUENCE [LARGE SCALE GENOMIC DNA]</scope>
    <source>
        <strain evidence="3">IAEA</strain>
    </source>
</reference>
<keyword evidence="3" id="KW-1185">Reference proteome</keyword>
<dbReference type="EnsemblMetazoa" id="GPAI013297-RA">
    <property type="protein sequence ID" value="GPAI013297-PA"/>
    <property type="gene ID" value="GPAI013297"/>
</dbReference>
<proteinExistence type="predicted"/>
<organism evidence="2 3">
    <name type="scientific">Glossina pallidipes</name>
    <name type="common">Tsetse fly</name>
    <dbReference type="NCBI Taxonomy" id="7398"/>
    <lineage>
        <taxon>Eukaryota</taxon>
        <taxon>Metazoa</taxon>
        <taxon>Ecdysozoa</taxon>
        <taxon>Arthropoda</taxon>
        <taxon>Hexapoda</taxon>
        <taxon>Insecta</taxon>
        <taxon>Pterygota</taxon>
        <taxon>Neoptera</taxon>
        <taxon>Endopterygota</taxon>
        <taxon>Diptera</taxon>
        <taxon>Brachycera</taxon>
        <taxon>Muscomorpha</taxon>
        <taxon>Hippoboscoidea</taxon>
        <taxon>Glossinidae</taxon>
        <taxon>Glossina</taxon>
    </lineage>
</organism>
<dbReference type="AlphaFoldDB" id="A0A1A9ZFT5"/>
<evidence type="ECO:0000313" key="3">
    <source>
        <dbReference type="Proteomes" id="UP000092445"/>
    </source>
</evidence>
<keyword evidence="1" id="KW-0812">Transmembrane</keyword>
<keyword evidence="1" id="KW-0472">Membrane</keyword>
<accession>A0A1A9ZFT5</accession>
<dbReference type="Proteomes" id="UP000092445">
    <property type="component" value="Unassembled WGS sequence"/>
</dbReference>
<sequence length="97" mass="10894">MHRGGPICPSRMRNMRAPPSIISNIHNFIELSEEVVSIKGSLVLMKFFTAEPHYQNIELQRHMHISSLSPLLVANKFAIPAILASLLVWPVISTADY</sequence>
<evidence type="ECO:0000256" key="1">
    <source>
        <dbReference type="SAM" id="Phobius"/>
    </source>
</evidence>